<dbReference type="AlphaFoldDB" id="A0A918SHT2"/>
<feature type="signal peptide" evidence="1">
    <location>
        <begin position="1"/>
        <end position="20"/>
    </location>
</feature>
<sequence>MMKKFLFLAISIFIITSCNTDDDTPTETNFTGEWELVKTTSSIGDETKTGAEMEWQESYVLKADSTFTKTRVRDNKTSVAQGTFTINDNTEFYGLPAIASITMIYESENDIIATCYSDKLHEELYFDAKDVMISTYEQCDGLGLEYARILD</sequence>
<dbReference type="PROSITE" id="PS51257">
    <property type="entry name" value="PROKAR_LIPOPROTEIN"/>
    <property type="match status" value="1"/>
</dbReference>
<organism evidence="2 3">
    <name type="scientific">Salinimicrobium marinum</name>
    <dbReference type="NCBI Taxonomy" id="680283"/>
    <lineage>
        <taxon>Bacteria</taxon>
        <taxon>Pseudomonadati</taxon>
        <taxon>Bacteroidota</taxon>
        <taxon>Flavobacteriia</taxon>
        <taxon>Flavobacteriales</taxon>
        <taxon>Flavobacteriaceae</taxon>
        <taxon>Salinimicrobium</taxon>
    </lineage>
</organism>
<keyword evidence="1" id="KW-0732">Signal</keyword>
<gene>
    <name evidence="2" type="ORF">GCM10007103_22320</name>
</gene>
<name>A0A918SHT2_9FLAO</name>
<proteinExistence type="predicted"/>
<protein>
    <recommendedName>
        <fullName evidence="4">Lipocalin-like domain-containing protein</fullName>
    </recommendedName>
</protein>
<evidence type="ECO:0008006" key="4">
    <source>
        <dbReference type="Google" id="ProtNLM"/>
    </source>
</evidence>
<accession>A0A918SHT2</accession>
<dbReference type="EMBL" id="BMXB01000008">
    <property type="protein sequence ID" value="GHA40376.1"/>
    <property type="molecule type" value="Genomic_DNA"/>
</dbReference>
<reference evidence="2" key="1">
    <citation type="journal article" date="2014" name="Int. J. Syst. Evol. Microbiol.">
        <title>Complete genome sequence of Corynebacterium casei LMG S-19264T (=DSM 44701T), isolated from a smear-ripened cheese.</title>
        <authorList>
            <consortium name="US DOE Joint Genome Institute (JGI-PGF)"/>
            <person name="Walter F."/>
            <person name="Albersmeier A."/>
            <person name="Kalinowski J."/>
            <person name="Ruckert C."/>
        </authorList>
    </citation>
    <scope>NUCLEOTIDE SEQUENCE</scope>
    <source>
        <strain evidence="2">KCTC 12719</strain>
    </source>
</reference>
<keyword evidence="3" id="KW-1185">Reference proteome</keyword>
<evidence type="ECO:0000256" key="1">
    <source>
        <dbReference type="SAM" id="SignalP"/>
    </source>
</evidence>
<feature type="chain" id="PRO_5038070335" description="Lipocalin-like domain-containing protein" evidence="1">
    <location>
        <begin position="21"/>
        <end position="151"/>
    </location>
</feature>
<comment type="caution">
    <text evidence="2">The sequence shown here is derived from an EMBL/GenBank/DDBJ whole genome shotgun (WGS) entry which is preliminary data.</text>
</comment>
<evidence type="ECO:0000313" key="2">
    <source>
        <dbReference type="EMBL" id="GHA40376.1"/>
    </source>
</evidence>
<evidence type="ECO:0000313" key="3">
    <source>
        <dbReference type="Proteomes" id="UP000610456"/>
    </source>
</evidence>
<reference evidence="2" key="2">
    <citation type="submission" date="2020-09" db="EMBL/GenBank/DDBJ databases">
        <authorList>
            <person name="Sun Q."/>
            <person name="Kim S."/>
        </authorList>
    </citation>
    <scope>NUCLEOTIDE SEQUENCE</scope>
    <source>
        <strain evidence="2">KCTC 12719</strain>
    </source>
</reference>
<dbReference type="Proteomes" id="UP000610456">
    <property type="component" value="Unassembled WGS sequence"/>
</dbReference>